<dbReference type="Proteomes" id="UP000011592">
    <property type="component" value="Unassembled WGS sequence"/>
</dbReference>
<comment type="caution">
    <text evidence="2">The sequence shown here is derived from an EMBL/GenBank/DDBJ whole genome shotgun (WGS) entry which is preliminary data.</text>
</comment>
<proteinExistence type="predicted"/>
<dbReference type="PANTHER" id="PTHR22916:SF3">
    <property type="entry name" value="UDP-GLCNAC:BETAGAL BETA-1,3-N-ACETYLGLUCOSAMINYLTRANSFERASE-LIKE PROTEIN 1"/>
    <property type="match status" value="1"/>
</dbReference>
<dbReference type="PANTHER" id="PTHR22916">
    <property type="entry name" value="GLYCOSYLTRANSFERASE"/>
    <property type="match status" value="1"/>
</dbReference>
<dbReference type="SUPFAM" id="SSF53448">
    <property type="entry name" value="Nucleotide-diphospho-sugar transferases"/>
    <property type="match status" value="1"/>
</dbReference>
<dbReference type="RefSeq" id="WP_008457515.1">
    <property type="nucleotide sequence ID" value="NZ_AOIJ01000061.1"/>
</dbReference>
<dbReference type="Pfam" id="PF00535">
    <property type="entry name" value="Glycos_transf_2"/>
    <property type="match status" value="1"/>
</dbReference>
<feature type="domain" description="Glycosyltransferase 2-like" evidence="1">
    <location>
        <begin position="4"/>
        <end position="170"/>
    </location>
</feature>
<name>L9YTV9_9EURY</name>
<organism evidence="2 3">
    <name type="scientific">Natrinema gari JCM 14663</name>
    <dbReference type="NCBI Taxonomy" id="1230459"/>
    <lineage>
        <taxon>Archaea</taxon>
        <taxon>Methanobacteriati</taxon>
        <taxon>Methanobacteriota</taxon>
        <taxon>Stenosarchaea group</taxon>
        <taxon>Halobacteria</taxon>
        <taxon>Halobacteriales</taxon>
        <taxon>Natrialbaceae</taxon>
        <taxon>Natrinema</taxon>
    </lineage>
</organism>
<evidence type="ECO:0000259" key="1">
    <source>
        <dbReference type="Pfam" id="PF00535"/>
    </source>
</evidence>
<dbReference type="EMBL" id="AOIJ01000061">
    <property type="protein sequence ID" value="ELY77554.1"/>
    <property type="molecule type" value="Genomic_DNA"/>
</dbReference>
<keyword evidence="2" id="KW-0808">Transferase</keyword>
<evidence type="ECO:0000313" key="3">
    <source>
        <dbReference type="Proteomes" id="UP000011592"/>
    </source>
</evidence>
<protein>
    <submittedName>
        <fullName evidence="2">Family 2 glycosyl transferase</fullName>
    </submittedName>
</protein>
<accession>L9YTV9</accession>
<evidence type="ECO:0000313" key="2">
    <source>
        <dbReference type="EMBL" id="ELY77554.1"/>
    </source>
</evidence>
<dbReference type="InterPro" id="IPR001173">
    <property type="entry name" value="Glyco_trans_2-like"/>
</dbReference>
<gene>
    <name evidence="2" type="ORF">C486_15659</name>
</gene>
<dbReference type="InterPro" id="IPR029044">
    <property type="entry name" value="Nucleotide-diphossugar_trans"/>
</dbReference>
<sequence>MNVSVALCTYNGEEYIEEQIESILDQTYDISEVVVFDDSSTDSTISKINKYANKYPQLFEVHTNDENVGVEENFARCIKHCKGDAIAISDQDDIWHEEKIEREVEALTREEVSLVFHNSTIVTSSLEQKGDLWSTVQQRVPKNGNQRHLITALTKYNFVQGCTILFDESLKRYLESIPSQWEYDYYIAVVAALTGGLHAIDDELLLYRQHEQQAIGSPEENSLERVRKWTQNSLARNRQSYHEKESRKWKNVLDAIDRIDSPSPDKNKIIEMKCDFERQRSEVYDPDVGIRQRIKTVVDCWNEKGYQRYTDAPSLHSIKDLFASFLVSVYSNLK</sequence>
<dbReference type="Gene3D" id="3.90.550.10">
    <property type="entry name" value="Spore Coat Polysaccharide Biosynthesis Protein SpsA, Chain A"/>
    <property type="match status" value="1"/>
</dbReference>
<dbReference type="PATRIC" id="fig|1230459.4.peg.3124"/>
<reference evidence="2 3" key="1">
    <citation type="journal article" date="2014" name="PLoS Genet.">
        <title>Phylogenetically driven sequencing of extremely halophilic archaea reveals strategies for static and dynamic osmo-response.</title>
        <authorList>
            <person name="Becker E.A."/>
            <person name="Seitzer P.M."/>
            <person name="Tritt A."/>
            <person name="Larsen D."/>
            <person name="Krusor M."/>
            <person name="Yao A.I."/>
            <person name="Wu D."/>
            <person name="Madern D."/>
            <person name="Eisen J.A."/>
            <person name="Darling A.E."/>
            <person name="Facciotti M.T."/>
        </authorList>
    </citation>
    <scope>NUCLEOTIDE SEQUENCE [LARGE SCALE GENOMIC DNA]</scope>
    <source>
        <strain evidence="2 3">JCM 14663</strain>
    </source>
</reference>
<dbReference type="GO" id="GO:0016758">
    <property type="term" value="F:hexosyltransferase activity"/>
    <property type="evidence" value="ECO:0007669"/>
    <property type="project" value="UniProtKB-ARBA"/>
</dbReference>
<dbReference type="AlphaFoldDB" id="L9YTV9"/>
<keyword evidence="3" id="KW-1185">Reference proteome</keyword>